<reference evidence="7" key="1">
    <citation type="journal article" date="2020" name="PLoS Negl. Trop. Dis.">
        <title>High-quality nuclear genome for Sarcoptes scabiei-A critical resource for a neglected parasite.</title>
        <authorList>
            <person name="Korhonen P.K."/>
            <person name="Gasser R.B."/>
            <person name="Ma G."/>
            <person name="Wang T."/>
            <person name="Stroehlein A.J."/>
            <person name="Young N.D."/>
            <person name="Ang C.S."/>
            <person name="Fernando D.D."/>
            <person name="Lu H.C."/>
            <person name="Taylor S."/>
            <person name="Reynolds S.L."/>
            <person name="Mofiz E."/>
            <person name="Najaraj S.H."/>
            <person name="Gowda H."/>
            <person name="Madugundu A."/>
            <person name="Renuse S."/>
            <person name="Holt D."/>
            <person name="Pandey A."/>
            <person name="Papenfuss A.T."/>
            <person name="Fischer K."/>
        </authorList>
    </citation>
    <scope>NUCLEOTIDE SEQUENCE [LARGE SCALE GENOMIC DNA]</scope>
</reference>
<gene>
    <name evidence="5" type="ORF">SSS_5268</name>
</gene>
<proteinExistence type="inferred from homology"/>
<feature type="region of interest" description="Disordered" evidence="3">
    <location>
        <begin position="42"/>
        <end position="63"/>
    </location>
</feature>
<dbReference type="EnsemblMetazoa" id="SSS_5268s_mrna">
    <property type="protein sequence ID" value="KAF7489342.1"/>
    <property type="gene ID" value="SSS_5268"/>
</dbReference>
<dbReference type="Gene3D" id="3.40.50.300">
    <property type="entry name" value="P-loop containing nucleotide triphosphate hydrolases"/>
    <property type="match status" value="1"/>
</dbReference>
<evidence type="ECO:0000256" key="2">
    <source>
        <dbReference type="SAM" id="Coils"/>
    </source>
</evidence>
<dbReference type="InterPro" id="IPR027417">
    <property type="entry name" value="P-loop_NTPase"/>
</dbReference>
<feature type="domain" description="Septin-type G" evidence="4">
    <location>
        <begin position="134"/>
        <end position="269"/>
    </location>
</feature>
<dbReference type="Proteomes" id="UP000070412">
    <property type="component" value="Unassembled WGS sequence"/>
</dbReference>
<dbReference type="SUPFAM" id="SSF52540">
    <property type="entry name" value="P-loop containing nucleoside triphosphate hydrolases"/>
    <property type="match status" value="1"/>
</dbReference>
<name>A0A834V9G4_SARSC</name>
<feature type="region of interest" description="Disordered" evidence="3">
    <location>
        <begin position="1"/>
        <end position="28"/>
    </location>
</feature>
<organism evidence="5">
    <name type="scientific">Sarcoptes scabiei</name>
    <name type="common">Itch mite</name>
    <name type="synonym">Acarus scabiei</name>
    <dbReference type="NCBI Taxonomy" id="52283"/>
    <lineage>
        <taxon>Eukaryota</taxon>
        <taxon>Metazoa</taxon>
        <taxon>Ecdysozoa</taxon>
        <taxon>Arthropoda</taxon>
        <taxon>Chelicerata</taxon>
        <taxon>Arachnida</taxon>
        <taxon>Acari</taxon>
        <taxon>Acariformes</taxon>
        <taxon>Sarcoptiformes</taxon>
        <taxon>Astigmata</taxon>
        <taxon>Psoroptidia</taxon>
        <taxon>Sarcoptoidea</taxon>
        <taxon>Sarcoptidae</taxon>
        <taxon>Sarcoptinae</taxon>
        <taxon>Sarcoptes</taxon>
    </lineage>
</organism>
<dbReference type="PROSITE" id="PS51719">
    <property type="entry name" value="G_SEPTIN"/>
    <property type="match status" value="1"/>
</dbReference>
<evidence type="ECO:0000259" key="4">
    <source>
        <dbReference type="PROSITE" id="PS51719"/>
    </source>
</evidence>
<dbReference type="PANTHER" id="PTHR18884">
    <property type="entry name" value="SEPTIN"/>
    <property type="match status" value="1"/>
</dbReference>
<feature type="compositionally biased region" description="Polar residues" evidence="3">
    <location>
        <begin position="42"/>
        <end position="54"/>
    </location>
</feature>
<keyword evidence="7" id="KW-1185">Reference proteome</keyword>
<dbReference type="OrthoDB" id="416553at2759"/>
<evidence type="ECO:0000313" key="6">
    <source>
        <dbReference type="EnsemblMetazoa" id="KAF7489342.1"/>
    </source>
</evidence>
<feature type="coiled-coil region" evidence="2">
    <location>
        <begin position="411"/>
        <end position="467"/>
    </location>
</feature>
<evidence type="ECO:0000313" key="5">
    <source>
        <dbReference type="EMBL" id="KAF7489342.1"/>
    </source>
</evidence>
<reference evidence="6" key="3">
    <citation type="submission" date="2022-06" db="UniProtKB">
        <authorList>
            <consortium name="EnsemblMetazoa"/>
        </authorList>
    </citation>
    <scope>IDENTIFICATION</scope>
</reference>
<sequence>MSSIDRELDSSSSSPPPPLPSLGGTVGAGTNVLATATKPTISLNKPSLTPASKMSSAAHPSSTASASTAATITAKLVNKQNSLNGGQSSVNQNGTTQNGANQVNPNNGIRVHRPETYVGFDTLPDQFVSRVIRDGFGFNILALGSTGVGKTTLLEALFNTKLQSEQAIRSHNSNNVTVSTQQIELNEGSIKLKLSLIESKGFGDQINKTESYKPIVEYIDAQFEKYLQEELKIHRSQSPLSDTRIHCCLYILSPVGHGLRALDLVTMNHYIPKITNELNANGIEYYRFPVDDPDVADINTTNNALTPFAVVASNDFIRIGSKHIRARQYPWGTRHGIRVNMEDLRDTTHSKHYELYRRVRLQQMGFGSEDNEMNGHGDGQSYGHSTSFKETFEWRRQAHLESLQRREEDMRTAFVQRVKEKEQELKEKERDLHTRFERSKREDIEEKKRLELEKNLLEEEIKSFNARKTAVLSNSTLVHPGAKLIDKAKKK</sequence>
<reference evidence="5" key="2">
    <citation type="submission" date="2020-01" db="EMBL/GenBank/DDBJ databases">
        <authorList>
            <person name="Korhonen P.K.K."/>
            <person name="Guangxu M.G."/>
            <person name="Wang T.W."/>
            <person name="Stroehlein A.J.S."/>
            <person name="Young N.D."/>
            <person name="Ang C.-S.A."/>
            <person name="Fernando D.W.F."/>
            <person name="Lu H.L."/>
            <person name="Taylor S.T."/>
            <person name="Ehtesham M.E.M."/>
            <person name="Najaraj S.H.N."/>
            <person name="Harsha G.H.G."/>
            <person name="Madugundu A.M."/>
            <person name="Renuse S.R."/>
            <person name="Holt D.H."/>
            <person name="Pandey A.P."/>
            <person name="Papenfuss A.P."/>
            <person name="Gasser R.B.G."/>
            <person name="Fischer K.F."/>
        </authorList>
    </citation>
    <scope>NUCLEOTIDE SEQUENCE</scope>
    <source>
        <strain evidence="5">SSS_KF_BRIS2020</strain>
    </source>
</reference>
<keyword evidence="2" id="KW-0175">Coiled coil</keyword>
<evidence type="ECO:0000256" key="3">
    <source>
        <dbReference type="SAM" id="MobiDB-lite"/>
    </source>
</evidence>
<dbReference type="EMBL" id="WVUK01000065">
    <property type="protein sequence ID" value="KAF7489342.1"/>
    <property type="molecule type" value="Genomic_DNA"/>
</dbReference>
<feature type="compositionally biased region" description="Low complexity" evidence="3">
    <location>
        <begin position="90"/>
        <end position="104"/>
    </location>
</feature>
<feature type="region of interest" description="Disordered" evidence="3">
    <location>
        <begin position="81"/>
        <end position="109"/>
    </location>
</feature>
<evidence type="ECO:0000256" key="1">
    <source>
        <dbReference type="RuleBase" id="RU004560"/>
    </source>
</evidence>
<accession>A0A834V9G4</accession>
<comment type="similarity">
    <text evidence="1">Belongs to the TRAFAC class TrmE-Era-EngA-EngB-Septin-like GTPase superfamily. Septin GTPase family.</text>
</comment>
<dbReference type="GO" id="GO:0005525">
    <property type="term" value="F:GTP binding"/>
    <property type="evidence" value="ECO:0007669"/>
    <property type="project" value="UniProtKB-KW"/>
</dbReference>
<keyword evidence="1" id="KW-0342">GTP-binding</keyword>
<dbReference type="Pfam" id="PF00735">
    <property type="entry name" value="Septin"/>
    <property type="match status" value="2"/>
</dbReference>
<evidence type="ECO:0000313" key="7">
    <source>
        <dbReference type="Proteomes" id="UP000070412"/>
    </source>
</evidence>
<dbReference type="InterPro" id="IPR030379">
    <property type="entry name" value="G_SEPTIN_dom"/>
</dbReference>
<dbReference type="AlphaFoldDB" id="A0A834V9G4"/>
<keyword evidence="1" id="KW-0547">Nucleotide-binding</keyword>
<protein>
    <submittedName>
        <fullName evidence="5">Septin-2</fullName>
    </submittedName>
</protein>